<evidence type="ECO:0008006" key="4">
    <source>
        <dbReference type="Google" id="ProtNLM"/>
    </source>
</evidence>
<name>A0A9P4Q401_9PEZI</name>
<dbReference type="InterPro" id="IPR038770">
    <property type="entry name" value="Na+/solute_symporter_sf"/>
</dbReference>
<feature type="transmembrane region" description="Helical" evidence="1">
    <location>
        <begin position="92"/>
        <end position="112"/>
    </location>
</feature>
<sequence>MERPCGGEVKILEQHSKREIWSKASANTSKEHWFLVALPIVIIVAFQVQVQSSQQALKTDIIAYLNVAVTFLITGCTLDMKILIAKYARWKVHLFVQVEIFLVISTAVFGLVEAIATDRTFLDPGLPVGLIFMSCMSTTMASNVVMTRQAHGNQELTAVQTTVGNLFGAFVTPALVIMYTSVPVWYDNILPPYTGCWGGIYGNVLKRLGLSLFLPLIVRQILRWFFPTACMRVFTDWKLSKVGSLALLVMLWQTFDTAFASDSFTTVPGYNMVFIVSFSIGLYLFLLQTSFVSSLMWLSKEDVVAVTYCVRERKAPSDKDGAIRVVGLQPEAGAPGCGKHDSEVV</sequence>
<evidence type="ECO:0000256" key="1">
    <source>
        <dbReference type="SAM" id="Phobius"/>
    </source>
</evidence>
<protein>
    <recommendedName>
        <fullName evidence="4">Sodium bile acid symporter family protein</fullName>
    </recommendedName>
</protein>
<gene>
    <name evidence="2" type="ORF">K431DRAFT_229776</name>
</gene>
<keyword evidence="3" id="KW-1185">Reference proteome</keyword>
<accession>A0A9P4Q401</accession>
<dbReference type="Proteomes" id="UP000799441">
    <property type="component" value="Unassembled WGS sequence"/>
</dbReference>
<feature type="transmembrane region" description="Helical" evidence="1">
    <location>
        <begin position="124"/>
        <end position="145"/>
    </location>
</feature>
<dbReference type="Gene3D" id="1.20.1530.20">
    <property type="match status" value="1"/>
</dbReference>
<feature type="transmembrane region" description="Helical" evidence="1">
    <location>
        <begin position="267"/>
        <end position="287"/>
    </location>
</feature>
<proteinExistence type="predicted"/>
<dbReference type="PANTHER" id="PTHR18640:SF5">
    <property type="entry name" value="SODIUM_BILE ACID COTRANSPORTER 7"/>
    <property type="match status" value="1"/>
</dbReference>
<dbReference type="InterPro" id="IPR016833">
    <property type="entry name" value="Put_Na-Bile_cotransptr"/>
</dbReference>
<evidence type="ECO:0000313" key="2">
    <source>
        <dbReference type="EMBL" id="KAF2718928.1"/>
    </source>
</evidence>
<keyword evidence="1" id="KW-1133">Transmembrane helix</keyword>
<dbReference type="GO" id="GO:0005886">
    <property type="term" value="C:plasma membrane"/>
    <property type="evidence" value="ECO:0007669"/>
    <property type="project" value="TreeGrafter"/>
</dbReference>
<dbReference type="PANTHER" id="PTHR18640">
    <property type="entry name" value="SOLUTE CARRIER FAMILY 10 MEMBER 7"/>
    <property type="match status" value="1"/>
</dbReference>
<feature type="transmembrane region" description="Helical" evidence="1">
    <location>
        <begin position="32"/>
        <end position="49"/>
    </location>
</feature>
<keyword evidence="1" id="KW-0472">Membrane</keyword>
<reference evidence="2" key="1">
    <citation type="journal article" date="2020" name="Stud. Mycol.">
        <title>101 Dothideomycetes genomes: a test case for predicting lifestyles and emergence of pathogens.</title>
        <authorList>
            <person name="Haridas S."/>
            <person name="Albert R."/>
            <person name="Binder M."/>
            <person name="Bloem J."/>
            <person name="Labutti K."/>
            <person name="Salamov A."/>
            <person name="Andreopoulos B."/>
            <person name="Baker S."/>
            <person name="Barry K."/>
            <person name="Bills G."/>
            <person name="Bluhm B."/>
            <person name="Cannon C."/>
            <person name="Castanera R."/>
            <person name="Culley D."/>
            <person name="Daum C."/>
            <person name="Ezra D."/>
            <person name="Gonzalez J."/>
            <person name="Henrissat B."/>
            <person name="Kuo A."/>
            <person name="Liang C."/>
            <person name="Lipzen A."/>
            <person name="Lutzoni F."/>
            <person name="Magnuson J."/>
            <person name="Mondo S."/>
            <person name="Nolan M."/>
            <person name="Ohm R."/>
            <person name="Pangilinan J."/>
            <person name="Park H.-J."/>
            <person name="Ramirez L."/>
            <person name="Alfaro M."/>
            <person name="Sun H."/>
            <person name="Tritt A."/>
            <person name="Yoshinaga Y."/>
            <person name="Zwiers L.-H."/>
            <person name="Turgeon B."/>
            <person name="Goodwin S."/>
            <person name="Spatafora J."/>
            <person name="Crous P."/>
            <person name="Grigoriev I."/>
        </authorList>
    </citation>
    <scope>NUCLEOTIDE SEQUENCE</scope>
    <source>
        <strain evidence="2">CBS 116435</strain>
    </source>
</reference>
<organism evidence="2 3">
    <name type="scientific">Polychaeton citri CBS 116435</name>
    <dbReference type="NCBI Taxonomy" id="1314669"/>
    <lineage>
        <taxon>Eukaryota</taxon>
        <taxon>Fungi</taxon>
        <taxon>Dikarya</taxon>
        <taxon>Ascomycota</taxon>
        <taxon>Pezizomycotina</taxon>
        <taxon>Dothideomycetes</taxon>
        <taxon>Dothideomycetidae</taxon>
        <taxon>Capnodiales</taxon>
        <taxon>Capnodiaceae</taxon>
        <taxon>Polychaeton</taxon>
    </lineage>
</organism>
<comment type="caution">
    <text evidence="2">The sequence shown here is derived from an EMBL/GenBank/DDBJ whole genome shotgun (WGS) entry which is preliminary data.</text>
</comment>
<evidence type="ECO:0000313" key="3">
    <source>
        <dbReference type="Proteomes" id="UP000799441"/>
    </source>
</evidence>
<feature type="transmembrane region" description="Helical" evidence="1">
    <location>
        <begin position="166"/>
        <end position="186"/>
    </location>
</feature>
<dbReference type="OrthoDB" id="188035at2759"/>
<feature type="transmembrane region" description="Helical" evidence="1">
    <location>
        <begin position="239"/>
        <end position="255"/>
    </location>
</feature>
<dbReference type="EMBL" id="MU003818">
    <property type="protein sequence ID" value="KAF2718928.1"/>
    <property type="molecule type" value="Genomic_DNA"/>
</dbReference>
<keyword evidence="1" id="KW-0812">Transmembrane</keyword>
<dbReference type="Pfam" id="PF13593">
    <property type="entry name" value="SBF_like"/>
    <property type="match status" value="1"/>
</dbReference>
<dbReference type="AlphaFoldDB" id="A0A9P4Q401"/>
<feature type="transmembrane region" description="Helical" evidence="1">
    <location>
        <begin position="61"/>
        <end position="80"/>
    </location>
</feature>
<feature type="transmembrane region" description="Helical" evidence="1">
    <location>
        <begin position="198"/>
        <end position="218"/>
    </location>
</feature>